<dbReference type="PANTHER" id="PTHR30627:SF1">
    <property type="entry name" value="PEPTIDOGLYCAN D,D-TRANSPEPTIDASE FTSI"/>
    <property type="match status" value="1"/>
</dbReference>
<comment type="caution">
    <text evidence="6">The sequence shown here is derived from an EMBL/GenBank/DDBJ whole genome shotgun (WGS) entry which is preliminary data.</text>
</comment>
<keyword evidence="2" id="KW-0121">Carboxypeptidase</keyword>
<dbReference type="InterPro" id="IPR050515">
    <property type="entry name" value="Beta-lactam/transpept"/>
</dbReference>
<dbReference type="Gene3D" id="3.30.450.330">
    <property type="match status" value="1"/>
</dbReference>
<dbReference type="Gene3D" id="3.40.710.10">
    <property type="entry name" value="DD-peptidase/beta-lactamase superfamily"/>
    <property type="match status" value="1"/>
</dbReference>
<keyword evidence="7" id="KW-1185">Reference proteome</keyword>
<dbReference type="Gene3D" id="3.90.1310.10">
    <property type="entry name" value="Penicillin-binding protein 2a (Domain 2)"/>
    <property type="match status" value="1"/>
</dbReference>
<evidence type="ECO:0000313" key="6">
    <source>
        <dbReference type="EMBL" id="GAA4932990.1"/>
    </source>
</evidence>
<name>A0ABP9GFP0_9FLAO</name>
<proteinExistence type="predicted"/>
<dbReference type="Pfam" id="PF00905">
    <property type="entry name" value="Transpeptidase"/>
    <property type="match status" value="1"/>
</dbReference>
<dbReference type="InterPro" id="IPR005543">
    <property type="entry name" value="PASTA_dom"/>
</dbReference>
<dbReference type="CDD" id="cd06575">
    <property type="entry name" value="PASTA_Pbp2x-like_2"/>
    <property type="match status" value="1"/>
</dbReference>
<feature type="domain" description="PASTA" evidence="5">
    <location>
        <begin position="610"/>
        <end position="670"/>
    </location>
</feature>
<keyword evidence="4" id="KW-1133">Transmembrane helix</keyword>
<organism evidence="6 7">
    <name type="scientific">Algibacter agarivorans</name>
    <dbReference type="NCBI Taxonomy" id="1109741"/>
    <lineage>
        <taxon>Bacteria</taxon>
        <taxon>Pseudomonadati</taxon>
        <taxon>Bacteroidota</taxon>
        <taxon>Flavobacteriia</taxon>
        <taxon>Flavobacteriales</taxon>
        <taxon>Flavobacteriaceae</taxon>
        <taxon>Algibacter</taxon>
    </lineage>
</organism>
<evidence type="ECO:0000256" key="2">
    <source>
        <dbReference type="ARBA" id="ARBA00022645"/>
    </source>
</evidence>
<gene>
    <name evidence="6" type="ORF">GCM10023314_01770</name>
</gene>
<keyword evidence="2" id="KW-0645">Protease</keyword>
<dbReference type="InterPro" id="IPR036138">
    <property type="entry name" value="PBP_dimer_sf"/>
</dbReference>
<evidence type="ECO:0000256" key="1">
    <source>
        <dbReference type="ARBA" id="ARBA00004370"/>
    </source>
</evidence>
<evidence type="ECO:0000256" key="3">
    <source>
        <dbReference type="ARBA" id="ARBA00023136"/>
    </source>
</evidence>
<accession>A0ABP9GFP0</accession>
<dbReference type="InterPro" id="IPR012338">
    <property type="entry name" value="Beta-lactam/transpept-like"/>
</dbReference>
<dbReference type="Proteomes" id="UP001501302">
    <property type="component" value="Unassembled WGS sequence"/>
</dbReference>
<protein>
    <submittedName>
        <fullName evidence="6">Penicillin-binding protein</fullName>
    </submittedName>
</protein>
<sequence>MAVNEKGILNRLYFIAGCMFIFGIAVVFKLLSIQFIQGDKYKALATERVVKDVIIPANRGNVYSVNGNLLATSIPKYDIRLDALTPSNKTFEKYLKPFCDSLSKYTGKSSAKLEKDIRRARANKNRYFLLARNIGYSDYTRLRRFPLLNLGAFKGGLIVEQTTKREHPMGGIAQRTIGYERTDDKGNVTRPGIDGAFGVKYLRGVDGQRKKQQIGKGQWKPLSDANEIEPKDGYDVYTTIDVNIQDIAHHALLKQLELYEAEHGCVVVMEVKTGEIRAISNLGRTSNGKYYEKLNYAVGESHEPGSTFKVMALMAALEDKVIDTATIVDTQKGRKRFYGRYIHDSHRGGYGKISAARALEVSSNIGLATIIDEHYSQKPEKFLNRIKEWKLNKPLGVSIIGEGKPDIPEPGDKKWSKNALPSMAYGYNLELTPLQTLAFYNAIANDGELIKPRFLKAIKEFDKEIETFDKEVIVKKICSDETLNETQEILKNIVVRGTGKKLYSKTFSMAGKTGTARTEYWMKDWEDSPRYISSFSGYFPVENPKYSCIVVIHKPSTKVGFYGADVSGPVFKRVAQKIYTDTPLIDEIESLEVKIGAVENEYESFYKTAQTYKTIMPNVVGMPAMDAIVLLENMQVDIKVKLNGNGIIKTQSINKSTKLKDNQTVVLKAS</sequence>
<dbReference type="SUPFAM" id="SSF56519">
    <property type="entry name" value="Penicillin binding protein dimerisation domain"/>
    <property type="match status" value="1"/>
</dbReference>
<keyword evidence="4" id="KW-0812">Transmembrane</keyword>
<evidence type="ECO:0000256" key="4">
    <source>
        <dbReference type="SAM" id="Phobius"/>
    </source>
</evidence>
<evidence type="ECO:0000259" key="5">
    <source>
        <dbReference type="PROSITE" id="PS51178"/>
    </source>
</evidence>
<dbReference type="PROSITE" id="PS51178">
    <property type="entry name" value="PASTA"/>
    <property type="match status" value="1"/>
</dbReference>
<evidence type="ECO:0000313" key="7">
    <source>
        <dbReference type="Proteomes" id="UP001501302"/>
    </source>
</evidence>
<dbReference type="SUPFAM" id="SSF56601">
    <property type="entry name" value="beta-lactamase/transpeptidase-like"/>
    <property type="match status" value="1"/>
</dbReference>
<dbReference type="Pfam" id="PF03793">
    <property type="entry name" value="PASTA"/>
    <property type="match status" value="1"/>
</dbReference>
<feature type="transmembrane region" description="Helical" evidence="4">
    <location>
        <begin position="12"/>
        <end position="31"/>
    </location>
</feature>
<dbReference type="EMBL" id="BAABJJ010000001">
    <property type="protein sequence ID" value="GAA4932990.1"/>
    <property type="molecule type" value="Genomic_DNA"/>
</dbReference>
<dbReference type="Pfam" id="PF03717">
    <property type="entry name" value="PBP_dimer"/>
    <property type="match status" value="1"/>
</dbReference>
<reference evidence="7" key="1">
    <citation type="journal article" date="2019" name="Int. J. Syst. Evol. Microbiol.">
        <title>The Global Catalogue of Microorganisms (GCM) 10K type strain sequencing project: providing services to taxonomists for standard genome sequencing and annotation.</title>
        <authorList>
            <consortium name="The Broad Institute Genomics Platform"/>
            <consortium name="The Broad Institute Genome Sequencing Center for Infectious Disease"/>
            <person name="Wu L."/>
            <person name="Ma J."/>
        </authorList>
    </citation>
    <scope>NUCLEOTIDE SEQUENCE [LARGE SCALE GENOMIC DNA]</scope>
    <source>
        <strain evidence="7">JCM 18285</strain>
    </source>
</reference>
<dbReference type="InterPro" id="IPR005311">
    <property type="entry name" value="PBP_dimer"/>
</dbReference>
<comment type="subcellular location">
    <subcellularLocation>
        <location evidence="1">Membrane</location>
    </subcellularLocation>
</comment>
<dbReference type="PANTHER" id="PTHR30627">
    <property type="entry name" value="PEPTIDOGLYCAN D,D-TRANSPEPTIDASE"/>
    <property type="match status" value="1"/>
</dbReference>
<dbReference type="SUPFAM" id="SSF54184">
    <property type="entry name" value="Penicillin-binding protein 2x (pbp-2x), c-terminal domain"/>
    <property type="match status" value="1"/>
</dbReference>
<keyword evidence="2" id="KW-0378">Hydrolase</keyword>
<dbReference type="InterPro" id="IPR001460">
    <property type="entry name" value="PCN-bd_Tpept"/>
</dbReference>
<keyword evidence="3 4" id="KW-0472">Membrane</keyword>